<gene>
    <name evidence="12" type="ORF">LITE_LOCUS38657</name>
</gene>
<dbReference type="Proteomes" id="UP001154282">
    <property type="component" value="Unassembled WGS sequence"/>
</dbReference>
<organism evidence="12 13">
    <name type="scientific">Linum tenue</name>
    <dbReference type="NCBI Taxonomy" id="586396"/>
    <lineage>
        <taxon>Eukaryota</taxon>
        <taxon>Viridiplantae</taxon>
        <taxon>Streptophyta</taxon>
        <taxon>Embryophyta</taxon>
        <taxon>Tracheophyta</taxon>
        <taxon>Spermatophyta</taxon>
        <taxon>Magnoliopsida</taxon>
        <taxon>eudicotyledons</taxon>
        <taxon>Gunneridae</taxon>
        <taxon>Pentapetalae</taxon>
        <taxon>rosids</taxon>
        <taxon>fabids</taxon>
        <taxon>Malpighiales</taxon>
        <taxon>Linaceae</taxon>
        <taxon>Linum</taxon>
    </lineage>
</organism>
<dbReference type="GO" id="GO:0080084">
    <property type="term" value="F:5S rDNA binding"/>
    <property type="evidence" value="ECO:0007669"/>
    <property type="project" value="TreeGrafter"/>
</dbReference>
<reference evidence="12" key="1">
    <citation type="submission" date="2022-08" db="EMBL/GenBank/DDBJ databases">
        <authorList>
            <person name="Gutierrez-Valencia J."/>
        </authorList>
    </citation>
    <scope>NUCLEOTIDE SEQUENCE</scope>
</reference>
<dbReference type="SUPFAM" id="SSF57667">
    <property type="entry name" value="beta-beta-alpha zinc fingers"/>
    <property type="match status" value="3"/>
</dbReference>
<dbReference type="FunFam" id="3.30.160.60:FF:000100">
    <property type="entry name" value="Zinc finger 45-like"/>
    <property type="match status" value="1"/>
</dbReference>
<feature type="domain" description="C2H2-type" evidence="11">
    <location>
        <begin position="289"/>
        <end position="319"/>
    </location>
</feature>
<evidence type="ECO:0000256" key="6">
    <source>
        <dbReference type="ARBA" id="ARBA00023015"/>
    </source>
</evidence>
<dbReference type="Pfam" id="PF00096">
    <property type="entry name" value="zf-C2H2"/>
    <property type="match status" value="2"/>
</dbReference>
<dbReference type="InterPro" id="IPR013087">
    <property type="entry name" value="Znf_C2H2_type"/>
</dbReference>
<evidence type="ECO:0000256" key="3">
    <source>
        <dbReference type="ARBA" id="ARBA00022737"/>
    </source>
</evidence>
<feature type="region of interest" description="Disordered" evidence="10">
    <location>
        <begin position="1"/>
        <end position="43"/>
    </location>
</feature>
<protein>
    <recommendedName>
        <fullName evidence="11">C2H2-type domain-containing protein</fullName>
    </recommendedName>
</protein>
<dbReference type="AlphaFoldDB" id="A0AAV0PI13"/>
<evidence type="ECO:0000256" key="5">
    <source>
        <dbReference type="ARBA" id="ARBA00022833"/>
    </source>
</evidence>
<feature type="domain" description="C2H2-type" evidence="11">
    <location>
        <begin position="320"/>
        <end position="346"/>
    </location>
</feature>
<feature type="compositionally biased region" description="Acidic residues" evidence="10">
    <location>
        <begin position="14"/>
        <end position="40"/>
    </location>
</feature>
<sequence length="391" mass="44839">MAGEAEAVKTTEKDMEEQMEVVEEDLEEEEVEEETGEEEDAPKSRDIRRYFCKYCGICRSKKALIASHVLSHHKEEMSENDGDGEGKEDKSNTCEECGASFRKPAYLKQHLKSHSLERPFRCTVDDCHSSYRRKDHLIRHSLKHEGKLFKCPIESCSKEFMYQGNVKRHVEGMHIESSNDTGGEKQCVCKEPGCGKAFKFPSKLQKHQYSHGKYPFVLTSIFLKLDSVEAMCLELGCNKHFSNEKCLRAHIQTAHRYMNCVICGSKQLRKNIKRHLRTHEAGSETTERVACHHDGCSLTFSSKTNLNQHVKAVHLHVKPYGCSFPGCGKRFSYKHVRDNHEKSGCHVYSCGDFQESDEQFRSRPRGGVKRKCPTVEMLLTRKRVSLPPIFD</sequence>
<dbReference type="GO" id="GO:0003700">
    <property type="term" value="F:DNA-binding transcription factor activity"/>
    <property type="evidence" value="ECO:0007669"/>
    <property type="project" value="TreeGrafter"/>
</dbReference>
<keyword evidence="8" id="KW-0539">Nucleus</keyword>
<evidence type="ECO:0000256" key="8">
    <source>
        <dbReference type="ARBA" id="ARBA00023242"/>
    </source>
</evidence>
<evidence type="ECO:0000313" key="13">
    <source>
        <dbReference type="Proteomes" id="UP001154282"/>
    </source>
</evidence>
<keyword evidence="6" id="KW-0805">Transcription regulation</keyword>
<evidence type="ECO:0000256" key="1">
    <source>
        <dbReference type="ARBA" id="ARBA00004123"/>
    </source>
</evidence>
<dbReference type="InterPro" id="IPR051061">
    <property type="entry name" value="Zinc_finger_trans_reg"/>
</dbReference>
<feature type="compositionally biased region" description="Basic and acidic residues" evidence="10">
    <location>
        <begin position="1"/>
        <end position="13"/>
    </location>
</feature>
<keyword evidence="2" id="KW-0479">Metal-binding</keyword>
<dbReference type="PROSITE" id="PS00028">
    <property type="entry name" value="ZINC_FINGER_C2H2_1"/>
    <property type="match status" value="7"/>
</dbReference>
<comment type="caution">
    <text evidence="12">The sequence shown here is derived from an EMBL/GenBank/DDBJ whole genome shotgun (WGS) entry which is preliminary data.</text>
</comment>
<feature type="domain" description="C2H2-type" evidence="11">
    <location>
        <begin position="149"/>
        <end position="179"/>
    </location>
</feature>
<evidence type="ECO:0000259" key="11">
    <source>
        <dbReference type="PROSITE" id="PS50157"/>
    </source>
</evidence>
<evidence type="ECO:0000256" key="4">
    <source>
        <dbReference type="ARBA" id="ARBA00022771"/>
    </source>
</evidence>
<dbReference type="GO" id="GO:0005730">
    <property type="term" value="C:nucleolus"/>
    <property type="evidence" value="ECO:0007669"/>
    <property type="project" value="TreeGrafter"/>
</dbReference>
<dbReference type="InterPro" id="IPR036236">
    <property type="entry name" value="Znf_C2H2_sf"/>
</dbReference>
<feature type="domain" description="C2H2-type" evidence="11">
    <location>
        <begin position="92"/>
        <end position="119"/>
    </location>
</feature>
<dbReference type="GO" id="GO:0006357">
    <property type="term" value="P:regulation of transcription by RNA polymerase II"/>
    <property type="evidence" value="ECO:0007669"/>
    <property type="project" value="TreeGrafter"/>
</dbReference>
<dbReference type="PROSITE" id="PS50157">
    <property type="entry name" value="ZINC_FINGER_C2H2_2"/>
    <property type="match status" value="6"/>
</dbReference>
<evidence type="ECO:0000256" key="2">
    <source>
        <dbReference type="ARBA" id="ARBA00022723"/>
    </source>
</evidence>
<evidence type="ECO:0000256" key="9">
    <source>
        <dbReference type="PROSITE-ProRule" id="PRU00042"/>
    </source>
</evidence>
<name>A0AAV0PI13_9ROSI</name>
<dbReference type="PANTHER" id="PTHR46179:SF13">
    <property type="entry name" value="C2H2-TYPE DOMAIN-CONTAINING PROTEIN"/>
    <property type="match status" value="1"/>
</dbReference>
<keyword evidence="7" id="KW-0804">Transcription</keyword>
<feature type="domain" description="C2H2-type" evidence="11">
    <location>
        <begin position="187"/>
        <end position="211"/>
    </location>
</feature>
<dbReference type="Gene3D" id="3.30.160.60">
    <property type="entry name" value="Classic Zinc Finger"/>
    <property type="match status" value="6"/>
</dbReference>
<proteinExistence type="predicted"/>
<evidence type="ECO:0000256" key="10">
    <source>
        <dbReference type="SAM" id="MobiDB-lite"/>
    </source>
</evidence>
<keyword evidence="5" id="KW-0862">Zinc</keyword>
<keyword evidence="13" id="KW-1185">Reference proteome</keyword>
<evidence type="ECO:0000313" key="12">
    <source>
        <dbReference type="EMBL" id="CAI0470699.1"/>
    </source>
</evidence>
<dbReference type="EMBL" id="CAMGYJ010000009">
    <property type="protein sequence ID" value="CAI0470699.1"/>
    <property type="molecule type" value="Genomic_DNA"/>
</dbReference>
<dbReference type="PANTHER" id="PTHR46179">
    <property type="entry name" value="ZINC FINGER PROTEIN"/>
    <property type="match status" value="1"/>
</dbReference>
<evidence type="ECO:0000256" key="7">
    <source>
        <dbReference type="ARBA" id="ARBA00023163"/>
    </source>
</evidence>
<keyword evidence="3" id="KW-0677">Repeat</keyword>
<dbReference type="SMART" id="SM00355">
    <property type="entry name" value="ZnF_C2H2"/>
    <property type="match status" value="9"/>
</dbReference>
<keyword evidence="4 9" id="KW-0863">Zinc-finger</keyword>
<feature type="domain" description="C2H2-type" evidence="11">
    <location>
        <begin position="120"/>
        <end position="149"/>
    </location>
</feature>
<comment type="subcellular location">
    <subcellularLocation>
        <location evidence="1">Nucleus</location>
    </subcellularLocation>
</comment>
<accession>A0AAV0PI13</accession>
<dbReference type="GO" id="GO:0008270">
    <property type="term" value="F:zinc ion binding"/>
    <property type="evidence" value="ECO:0007669"/>
    <property type="project" value="UniProtKB-KW"/>
</dbReference>